<dbReference type="PANTHER" id="PTHR30069">
    <property type="entry name" value="TONB-DEPENDENT OUTER MEMBRANE RECEPTOR"/>
    <property type="match status" value="1"/>
</dbReference>
<dbReference type="InterPro" id="IPR039426">
    <property type="entry name" value="TonB-dep_rcpt-like"/>
</dbReference>
<evidence type="ECO:0000313" key="16">
    <source>
        <dbReference type="Proteomes" id="UP000509414"/>
    </source>
</evidence>
<dbReference type="RefSeq" id="WP_179975690.1">
    <property type="nucleotide sequence ID" value="NZ_CP049075.1"/>
</dbReference>
<dbReference type="Gene3D" id="2.40.170.20">
    <property type="entry name" value="TonB-dependent receptor, beta-barrel domain"/>
    <property type="match status" value="1"/>
</dbReference>
<dbReference type="InterPro" id="IPR036942">
    <property type="entry name" value="Beta-barrel_TonB_sf"/>
</dbReference>
<keyword evidence="3 10" id="KW-1134">Transmembrane beta strand</keyword>
<dbReference type="Pfam" id="PF07715">
    <property type="entry name" value="Plug"/>
    <property type="match status" value="1"/>
</dbReference>
<dbReference type="Proteomes" id="UP000509414">
    <property type="component" value="Chromosome"/>
</dbReference>
<organism evidence="15 16">
    <name type="scientific">Candidatus Campylobacter infans</name>
    <dbReference type="NCBI Taxonomy" id="2561898"/>
    <lineage>
        <taxon>Bacteria</taxon>
        <taxon>Pseudomonadati</taxon>
        <taxon>Campylobacterota</taxon>
        <taxon>Epsilonproteobacteria</taxon>
        <taxon>Campylobacterales</taxon>
        <taxon>Campylobacteraceae</taxon>
        <taxon>Campylobacter</taxon>
    </lineage>
</organism>
<dbReference type="PROSITE" id="PS52016">
    <property type="entry name" value="TONB_DEPENDENT_REC_3"/>
    <property type="match status" value="1"/>
</dbReference>
<feature type="signal peptide" evidence="12">
    <location>
        <begin position="1"/>
        <end position="18"/>
    </location>
</feature>
<dbReference type="EMBL" id="CP049075">
    <property type="protein sequence ID" value="QLI05113.1"/>
    <property type="molecule type" value="Genomic_DNA"/>
</dbReference>
<dbReference type="InterPro" id="IPR012910">
    <property type="entry name" value="Plug_dom"/>
</dbReference>
<reference evidence="15 16" key="1">
    <citation type="submission" date="2020-02" db="EMBL/GenBank/DDBJ databases">
        <title>Complete genome sequence of the novel Campylobacter species Candidatus Campylobacter infans.</title>
        <authorList>
            <person name="Duim B."/>
            <person name="Zomer A."/>
            <person name="van der Graaf L."/>
            <person name="Wagenaar J."/>
        </authorList>
    </citation>
    <scope>NUCLEOTIDE SEQUENCE [LARGE SCALE GENOMIC DNA]</scope>
    <source>
        <strain evidence="15 16">19S00001</strain>
    </source>
</reference>
<dbReference type="CDD" id="cd01347">
    <property type="entry name" value="ligand_gated_channel"/>
    <property type="match status" value="1"/>
</dbReference>
<dbReference type="KEGG" id="cinf:CINF_0591"/>
<dbReference type="GO" id="GO:0009279">
    <property type="term" value="C:cell outer membrane"/>
    <property type="evidence" value="ECO:0007669"/>
    <property type="project" value="UniProtKB-SubCell"/>
</dbReference>
<dbReference type="InterPro" id="IPR037066">
    <property type="entry name" value="Plug_dom_sf"/>
</dbReference>
<keyword evidence="4 10" id="KW-0812">Transmembrane</keyword>
<dbReference type="GO" id="GO:0044718">
    <property type="term" value="P:siderophore transmembrane transport"/>
    <property type="evidence" value="ECO:0007669"/>
    <property type="project" value="TreeGrafter"/>
</dbReference>
<evidence type="ECO:0000256" key="1">
    <source>
        <dbReference type="ARBA" id="ARBA00004571"/>
    </source>
</evidence>
<dbReference type="Gene3D" id="2.170.130.10">
    <property type="entry name" value="TonB-dependent receptor, plug domain"/>
    <property type="match status" value="1"/>
</dbReference>
<dbReference type="PANTHER" id="PTHR30069:SF29">
    <property type="entry name" value="HEMOGLOBIN AND HEMOGLOBIN-HAPTOGLOBIN-BINDING PROTEIN 1-RELATED"/>
    <property type="match status" value="1"/>
</dbReference>
<proteinExistence type="inferred from homology"/>
<comment type="subcellular location">
    <subcellularLocation>
        <location evidence="1 10">Cell outer membrane</location>
        <topology evidence="1 10">Multi-pass membrane protein</topology>
    </subcellularLocation>
</comment>
<evidence type="ECO:0000313" key="15">
    <source>
        <dbReference type="EMBL" id="QLI05113.1"/>
    </source>
</evidence>
<comment type="similarity">
    <text evidence="10 11">Belongs to the TonB-dependent receptor family.</text>
</comment>
<evidence type="ECO:0000256" key="6">
    <source>
        <dbReference type="ARBA" id="ARBA00023077"/>
    </source>
</evidence>
<accession>A0A7H9CG47</accession>
<evidence type="ECO:0000256" key="11">
    <source>
        <dbReference type="RuleBase" id="RU003357"/>
    </source>
</evidence>
<sequence>MKKALFMSSLMATCSLFAADEMLKEILVSTEAPPSSQSIKSLIDESKSLSIINEQSIQKSVGKNVLELIAQEPGVGMVNDGMDSGQPVIRGMSAGDYRVPTFIDGLRWKGRPVLEYTMFDPDQFERLEIVRGPASSVFGTDSFGGVINLISKRASGDVFGDFALSNNYFSSNFSSVNHGMQNRLQLGFVGHGFDFLLGLNYRYGRDYKTPEGKVPNSDYLYKSFDLNTGYSWGDSHRIGLQARYGTTKRGMPGGSVPSPGAGNTAKGVPNKIVRQMPLWEKYAALNYNGEIFENFELDASVFAREIYTNLFIVPDLSKNAFVNNYVVGPEVLGSKIVAKYKGENLTQTYGINIYHEIWDSTQQSIRGGARKNTSIDHTQLNLAGFGLFEYRFDNDALLSASLRYDHFKSDSDISSVDESLKSLYQDGGVKTKKLTWAIGTSYPIMDSLKLIANISSAFRNPTANEIEPIASLDGTTMSIPNNNLKPEQSINYELGLKFQNDYLRASITSFYSDYKDLIQDNVRVADYLGMKTYQNQNLDKASIKGVELELAYNILNNLELSTNVSYQRGKDKENNKNLRTIMPLHGMVGLNYEPEILNNSYLQYTSAWAMRKNKIDESQERQKAGYVVHNIYFGKSFGKIATFENFELNFAVENIFDKKYRLALSWENADYPVSITNPLLSAGRNFKVGFKADF</sequence>
<keyword evidence="9 10" id="KW-0998">Cell outer membrane</keyword>
<dbReference type="InterPro" id="IPR010917">
    <property type="entry name" value="TonB_rcpt_CS"/>
</dbReference>
<feature type="chain" id="PRO_5028843855" evidence="12">
    <location>
        <begin position="19"/>
        <end position="694"/>
    </location>
</feature>
<evidence type="ECO:0000259" key="13">
    <source>
        <dbReference type="Pfam" id="PF00593"/>
    </source>
</evidence>
<dbReference type="Pfam" id="PF00593">
    <property type="entry name" value="TonB_dep_Rec_b-barrel"/>
    <property type="match status" value="1"/>
</dbReference>
<keyword evidence="6 11" id="KW-0798">TonB box</keyword>
<dbReference type="PROSITE" id="PS01156">
    <property type="entry name" value="TONB_DEPENDENT_REC_2"/>
    <property type="match status" value="1"/>
</dbReference>
<keyword evidence="16" id="KW-1185">Reference proteome</keyword>
<evidence type="ECO:0000256" key="7">
    <source>
        <dbReference type="ARBA" id="ARBA00023136"/>
    </source>
</evidence>
<keyword evidence="2 10" id="KW-0813">Transport</keyword>
<evidence type="ECO:0000256" key="10">
    <source>
        <dbReference type="PROSITE-ProRule" id="PRU01360"/>
    </source>
</evidence>
<keyword evidence="5 12" id="KW-0732">Signal</keyword>
<evidence type="ECO:0000256" key="9">
    <source>
        <dbReference type="ARBA" id="ARBA00023237"/>
    </source>
</evidence>
<dbReference type="InterPro" id="IPR000531">
    <property type="entry name" value="Beta-barrel_TonB"/>
</dbReference>
<evidence type="ECO:0000256" key="5">
    <source>
        <dbReference type="ARBA" id="ARBA00022729"/>
    </source>
</evidence>
<evidence type="ECO:0000256" key="12">
    <source>
        <dbReference type="SAM" id="SignalP"/>
    </source>
</evidence>
<dbReference type="SUPFAM" id="SSF56935">
    <property type="entry name" value="Porins"/>
    <property type="match status" value="1"/>
</dbReference>
<evidence type="ECO:0000256" key="3">
    <source>
        <dbReference type="ARBA" id="ARBA00022452"/>
    </source>
</evidence>
<feature type="domain" description="TonB-dependent receptor plug" evidence="14">
    <location>
        <begin position="43"/>
        <end position="146"/>
    </location>
</feature>
<feature type="domain" description="TonB-dependent receptor-like beta-barrel" evidence="13">
    <location>
        <begin position="172"/>
        <end position="655"/>
    </location>
</feature>
<keyword evidence="7 10" id="KW-0472">Membrane</keyword>
<evidence type="ECO:0000256" key="4">
    <source>
        <dbReference type="ARBA" id="ARBA00022692"/>
    </source>
</evidence>
<dbReference type="GO" id="GO:0015344">
    <property type="term" value="F:siderophore uptake transmembrane transporter activity"/>
    <property type="evidence" value="ECO:0007669"/>
    <property type="project" value="TreeGrafter"/>
</dbReference>
<gene>
    <name evidence="15" type="ORF">CINF_0591</name>
</gene>
<keyword evidence="8 15" id="KW-0675">Receptor</keyword>
<evidence type="ECO:0000256" key="8">
    <source>
        <dbReference type="ARBA" id="ARBA00023170"/>
    </source>
</evidence>
<evidence type="ECO:0000259" key="14">
    <source>
        <dbReference type="Pfam" id="PF07715"/>
    </source>
</evidence>
<name>A0A7H9CG47_9BACT</name>
<dbReference type="AlphaFoldDB" id="A0A7H9CG47"/>
<protein>
    <submittedName>
        <fullName evidence="15">TonB-dependent receptor</fullName>
    </submittedName>
</protein>
<evidence type="ECO:0000256" key="2">
    <source>
        <dbReference type="ARBA" id="ARBA00022448"/>
    </source>
</evidence>